<evidence type="ECO:0000256" key="1">
    <source>
        <dbReference type="ARBA" id="ARBA00004651"/>
    </source>
</evidence>
<keyword evidence="14" id="KW-1185">Reference proteome</keyword>
<feature type="transmembrane region" description="Helical" evidence="8">
    <location>
        <begin position="503"/>
        <end position="520"/>
    </location>
</feature>
<dbReference type="GO" id="GO:0005886">
    <property type="term" value="C:plasma membrane"/>
    <property type="evidence" value="ECO:0007669"/>
    <property type="project" value="UniProtKB-SubCell"/>
</dbReference>
<dbReference type="Pfam" id="PF21082">
    <property type="entry name" value="MS_channel_3rd"/>
    <property type="match status" value="1"/>
</dbReference>
<dbReference type="Pfam" id="PF00924">
    <property type="entry name" value="MS_channel_2nd"/>
    <property type="match status" value="1"/>
</dbReference>
<dbReference type="Pfam" id="PF12607">
    <property type="entry name" value="DUF3772"/>
    <property type="match status" value="1"/>
</dbReference>
<feature type="transmembrane region" description="Helical" evidence="8">
    <location>
        <begin position="196"/>
        <end position="213"/>
    </location>
</feature>
<dbReference type="InterPro" id="IPR052702">
    <property type="entry name" value="MscS-like_channel"/>
</dbReference>
<evidence type="ECO:0000256" key="8">
    <source>
        <dbReference type="SAM" id="Phobius"/>
    </source>
</evidence>
<name>A0A1M4MYW7_9RHOB</name>
<sequence length="785" mass="85757">MLRRLLWAAVFLTLVPFAALAQADRVDYSAWNDLTQEVEAEIEAEPHDVDALETLRGRISDFRNQFQTAQDANSERIDTLKAQISALGEPPAEGETEPQAIAERREDLNDQLQEAEVPRVKADEAYRQADGLIAEIDRIIRREQAERLFSLGPTPLNPVMWNETSKALIRYGSALVQEVRDVFADSNRLNDAREDVLPAILFIIVGVLFLTRAPDWIEALVTTIWHRIRRGPGVWSLLISLGKVIVPVLGVAMIVSGLQVLQLTGERGAALLSDMLLYVGVIMFAGWLSGLLFPDGDFRAITSIPQEKRKKVRRSGTLLGVCLAADLLVNDVSNREEFSVGVTAVLIFPILLVTAFTLLHLVNTLRHSMKGESEESDGTASNVAQISLRIMGLAAILAPIIAAVGYRNAAEGLLYPMVGSLALYGIYVVLQQFIRDLYAMLSTQPESADDALLPVLLGYLLALGLLPVLALIWGARISDLTELWARFRAGYTVGDTNISPTDFISFAVVFVIGYGLTRLLQRALKTSILPKTRLDLGGRNAMVSGMGYVGVFIAAMAAVGAAGIDLSNLAIVAGALSVGIGFGLQNIVSNFVSGIILLIERPISEGDWIEVGGEMGYVRSISVRSTRIETFDRTDVIVPNSDLVSGKVTNWTRGNTIGRVIVPVGVAYGSDTHKVEEILMDIAKEHPMVLLQPPPFIYFKGFGDSSMDFEIRAIIRDVNWVLNVSSDFNHAIAKRFAEEQIEIPFPQRDLWMRGAPSAQPVPTDDTPTHQPAAGLPDVSDNGADE</sequence>
<dbReference type="Proteomes" id="UP000184085">
    <property type="component" value="Unassembled WGS sequence"/>
</dbReference>
<keyword evidence="6 8" id="KW-0472">Membrane</keyword>
<evidence type="ECO:0000313" key="14">
    <source>
        <dbReference type="Proteomes" id="UP000184085"/>
    </source>
</evidence>
<dbReference type="EMBL" id="FMJB01000047">
    <property type="protein sequence ID" value="SCM67741.1"/>
    <property type="molecule type" value="Genomic_DNA"/>
</dbReference>
<feature type="transmembrane region" description="Helical" evidence="8">
    <location>
        <begin position="412"/>
        <end position="430"/>
    </location>
</feature>
<keyword evidence="3" id="KW-1003">Cell membrane</keyword>
<dbReference type="InterPro" id="IPR011066">
    <property type="entry name" value="MscS_channel_C_sf"/>
</dbReference>
<feature type="domain" description="Mechanosensitive ion channel MscS C-terminal" evidence="12">
    <location>
        <begin position="661"/>
        <end position="743"/>
    </location>
</feature>
<evidence type="ECO:0000259" key="10">
    <source>
        <dbReference type="Pfam" id="PF00924"/>
    </source>
</evidence>
<feature type="transmembrane region" description="Helical" evidence="8">
    <location>
        <begin position="234"/>
        <end position="255"/>
    </location>
</feature>
<dbReference type="InterPro" id="IPR006685">
    <property type="entry name" value="MscS_channel_2nd"/>
</dbReference>
<feature type="transmembrane region" description="Helical" evidence="8">
    <location>
        <begin position="570"/>
        <end position="599"/>
    </location>
</feature>
<accession>A0A1M4MYW7</accession>
<dbReference type="AlphaFoldDB" id="A0A1M4MYW7"/>
<keyword evidence="4 8" id="KW-0812">Transmembrane</keyword>
<keyword evidence="5 8" id="KW-1133">Transmembrane helix</keyword>
<feature type="transmembrane region" description="Helical" evidence="8">
    <location>
        <begin position="275"/>
        <end position="294"/>
    </location>
</feature>
<feature type="signal peptide" evidence="9">
    <location>
        <begin position="1"/>
        <end position="21"/>
    </location>
</feature>
<evidence type="ECO:0000256" key="6">
    <source>
        <dbReference type="ARBA" id="ARBA00023136"/>
    </source>
</evidence>
<feature type="transmembrane region" description="Helical" evidence="8">
    <location>
        <begin position="386"/>
        <end position="406"/>
    </location>
</feature>
<evidence type="ECO:0000313" key="13">
    <source>
        <dbReference type="EMBL" id="SCM67741.1"/>
    </source>
</evidence>
<evidence type="ECO:0000256" key="4">
    <source>
        <dbReference type="ARBA" id="ARBA00022692"/>
    </source>
</evidence>
<dbReference type="Gene3D" id="3.30.70.100">
    <property type="match status" value="1"/>
</dbReference>
<comment type="subcellular location">
    <subcellularLocation>
        <location evidence="1">Cell membrane</location>
        <topology evidence="1">Multi-pass membrane protein</topology>
    </subcellularLocation>
</comment>
<dbReference type="SUPFAM" id="SSF82689">
    <property type="entry name" value="Mechanosensitive channel protein MscS (YggB), C-terminal domain"/>
    <property type="match status" value="1"/>
</dbReference>
<organism evidence="13 14">
    <name type="scientific">Donghicola eburneus</name>
    <dbReference type="NCBI Taxonomy" id="393278"/>
    <lineage>
        <taxon>Bacteria</taxon>
        <taxon>Pseudomonadati</taxon>
        <taxon>Pseudomonadota</taxon>
        <taxon>Alphaproteobacteria</taxon>
        <taxon>Rhodobacterales</taxon>
        <taxon>Roseobacteraceae</taxon>
        <taxon>Donghicola</taxon>
    </lineage>
</organism>
<feature type="transmembrane region" description="Helical" evidence="8">
    <location>
        <begin position="541"/>
        <end position="564"/>
    </location>
</feature>
<comment type="similarity">
    <text evidence="2">Belongs to the MscS (TC 1.A.23) family.</text>
</comment>
<dbReference type="InterPro" id="IPR023408">
    <property type="entry name" value="MscS_beta-dom_sf"/>
</dbReference>
<evidence type="ECO:0000259" key="11">
    <source>
        <dbReference type="Pfam" id="PF12607"/>
    </source>
</evidence>
<feature type="domain" description="Mechanosensitive ion channel MscS" evidence="10">
    <location>
        <begin position="586"/>
        <end position="653"/>
    </location>
</feature>
<gene>
    <name evidence="13" type="primary">mscC</name>
    <name evidence="13" type="ORF">KARMA_1945</name>
</gene>
<feature type="region of interest" description="Disordered" evidence="7">
    <location>
        <begin position="752"/>
        <end position="785"/>
    </location>
</feature>
<dbReference type="PANTHER" id="PTHR30347">
    <property type="entry name" value="POTASSIUM CHANNEL RELATED"/>
    <property type="match status" value="1"/>
</dbReference>
<evidence type="ECO:0000256" key="5">
    <source>
        <dbReference type="ARBA" id="ARBA00022989"/>
    </source>
</evidence>
<dbReference type="InterPro" id="IPR049278">
    <property type="entry name" value="MS_channel_C"/>
</dbReference>
<evidence type="ECO:0000256" key="7">
    <source>
        <dbReference type="SAM" id="MobiDB-lite"/>
    </source>
</evidence>
<evidence type="ECO:0000256" key="2">
    <source>
        <dbReference type="ARBA" id="ARBA00008017"/>
    </source>
</evidence>
<dbReference type="Gene3D" id="2.30.30.60">
    <property type="match status" value="1"/>
</dbReference>
<dbReference type="InterPro" id="IPR022249">
    <property type="entry name" value="DUF3772"/>
</dbReference>
<evidence type="ECO:0000256" key="3">
    <source>
        <dbReference type="ARBA" id="ARBA00022475"/>
    </source>
</evidence>
<evidence type="ECO:0000256" key="9">
    <source>
        <dbReference type="SAM" id="SignalP"/>
    </source>
</evidence>
<reference evidence="14" key="1">
    <citation type="submission" date="2016-09" db="EMBL/GenBank/DDBJ databases">
        <authorList>
            <person name="Wibberg D."/>
        </authorList>
    </citation>
    <scope>NUCLEOTIDE SEQUENCE [LARGE SCALE GENOMIC DNA]</scope>
</reference>
<feature type="domain" description="DUF3772" evidence="11">
    <location>
        <begin position="120"/>
        <end position="164"/>
    </location>
</feature>
<keyword evidence="9" id="KW-0732">Signal</keyword>
<dbReference type="SUPFAM" id="SSF50182">
    <property type="entry name" value="Sm-like ribonucleoproteins"/>
    <property type="match status" value="1"/>
</dbReference>
<protein>
    <submittedName>
        <fullName evidence="13">Putative small mechanosensitive ion channel protein MscS</fullName>
    </submittedName>
</protein>
<feature type="chain" id="PRO_5009906628" evidence="9">
    <location>
        <begin position="22"/>
        <end position="785"/>
    </location>
</feature>
<dbReference type="PANTHER" id="PTHR30347:SF1">
    <property type="entry name" value="MECHANOSENSITIVE CHANNEL MSCK"/>
    <property type="match status" value="1"/>
</dbReference>
<evidence type="ECO:0000259" key="12">
    <source>
        <dbReference type="Pfam" id="PF21082"/>
    </source>
</evidence>
<feature type="transmembrane region" description="Helical" evidence="8">
    <location>
        <begin position="451"/>
        <end position="475"/>
    </location>
</feature>
<dbReference type="GO" id="GO:0008381">
    <property type="term" value="F:mechanosensitive monoatomic ion channel activity"/>
    <property type="evidence" value="ECO:0007669"/>
    <property type="project" value="UniProtKB-ARBA"/>
</dbReference>
<proteinExistence type="inferred from homology"/>
<dbReference type="SUPFAM" id="SSF82861">
    <property type="entry name" value="Mechanosensitive channel protein MscS (YggB), transmembrane region"/>
    <property type="match status" value="1"/>
</dbReference>
<dbReference type="Gene3D" id="1.10.287.1260">
    <property type="match status" value="1"/>
</dbReference>
<dbReference type="InterPro" id="IPR011014">
    <property type="entry name" value="MscS_channel_TM-2"/>
</dbReference>
<dbReference type="InterPro" id="IPR010920">
    <property type="entry name" value="LSM_dom_sf"/>
</dbReference>
<feature type="transmembrane region" description="Helical" evidence="8">
    <location>
        <begin position="338"/>
        <end position="365"/>
    </location>
</feature>